<name>A0A9N9MGH6_9CUCU</name>
<keyword evidence="6" id="KW-1185">Reference proteome</keyword>
<accession>A0A9N9MGH6</accession>
<keyword evidence="1" id="KW-0479">Metal-binding</keyword>
<organism evidence="5 6">
    <name type="scientific">Ceutorhynchus assimilis</name>
    <name type="common">cabbage seed weevil</name>
    <dbReference type="NCBI Taxonomy" id="467358"/>
    <lineage>
        <taxon>Eukaryota</taxon>
        <taxon>Metazoa</taxon>
        <taxon>Ecdysozoa</taxon>
        <taxon>Arthropoda</taxon>
        <taxon>Hexapoda</taxon>
        <taxon>Insecta</taxon>
        <taxon>Pterygota</taxon>
        <taxon>Neoptera</taxon>
        <taxon>Endopterygota</taxon>
        <taxon>Coleoptera</taxon>
        <taxon>Polyphaga</taxon>
        <taxon>Cucujiformia</taxon>
        <taxon>Curculionidae</taxon>
        <taxon>Ceutorhynchinae</taxon>
        <taxon>Ceutorhynchus</taxon>
    </lineage>
</organism>
<keyword evidence="2" id="KW-0863">Zinc-finger</keyword>
<evidence type="ECO:0000256" key="1">
    <source>
        <dbReference type="ARBA" id="ARBA00022723"/>
    </source>
</evidence>
<dbReference type="Proteomes" id="UP001152799">
    <property type="component" value="Chromosome 2"/>
</dbReference>
<feature type="domain" description="FLYWCH-type" evidence="4">
    <location>
        <begin position="86"/>
        <end position="142"/>
    </location>
</feature>
<dbReference type="Pfam" id="PF04500">
    <property type="entry name" value="FLYWCH"/>
    <property type="match status" value="2"/>
</dbReference>
<feature type="domain" description="FLYWCH-type" evidence="4">
    <location>
        <begin position="208"/>
        <end position="265"/>
    </location>
</feature>
<dbReference type="InterPro" id="IPR007588">
    <property type="entry name" value="Znf_FLYWCH"/>
</dbReference>
<evidence type="ECO:0000313" key="6">
    <source>
        <dbReference type="Proteomes" id="UP001152799"/>
    </source>
</evidence>
<proteinExistence type="predicted"/>
<evidence type="ECO:0000313" key="5">
    <source>
        <dbReference type="EMBL" id="CAG9764334.1"/>
    </source>
</evidence>
<dbReference type="GO" id="GO:0008270">
    <property type="term" value="F:zinc ion binding"/>
    <property type="evidence" value="ECO:0007669"/>
    <property type="project" value="UniProtKB-KW"/>
</dbReference>
<reference evidence="5" key="1">
    <citation type="submission" date="2022-01" db="EMBL/GenBank/DDBJ databases">
        <authorList>
            <person name="King R."/>
        </authorList>
    </citation>
    <scope>NUCLEOTIDE SEQUENCE</scope>
</reference>
<evidence type="ECO:0000259" key="4">
    <source>
        <dbReference type="Pfam" id="PF04500"/>
    </source>
</evidence>
<keyword evidence="3" id="KW-0862">Zinc</keyword>
<dbReference type="EMBL" id="OU892278">
    <property type="protein sequence ID" value="CAG9764334.1"/>
    <property type="molecule type" value="Genomic_DNA"/>
</dbReference>
<dbReference type="OrthoDB" id="6679857at2759"/>
<dbReference type="AlphaFoldDB" id="A0A9N9MGH6"/>
<dbReference type="Gene3D" id="2.20.25.240">
    <property type="match status" value="2"/>
</dbReference>
<gene>
    <name evidence="5" type="ORF">CEUTPL_LOCUS4974</name>
</gene>
<protein>
    <recommendedName>
        <fullName evidence="4">FLYWCH-type domain-containing protein</fullName>
    </recommendedName>
</protein>
<sequence length="298" mass="34480">MEMASKEASLVTFEAQNLQSGSLEGSSSERSSTPPLTVQQQLLLLQREVTILKESHKVSINHNLSWKNVPDFDPAKNLIHFYMTGKKPKILLDENCYLLLRREPTKTFWRCSKYFGNNKTDRCKSSLVSTGKNVFVYGEHNHLGFTQSKKLSIVASGYTHPKKVNIIRSEIEETIYFDMATKHPKIILDQNSYLVLREKSTVYFGVGKQNPKLLVDGQSYRLFKKFELKTVWRCREYFGTRTDRCKSRITTTGKTVFISSDPHNHIITGTSIKRDENMRCSDVTICREIRDEFKELFK</sequence>
<evidence type="ECO:0000256" key="3">
    <source>
        <dbReference type="ARBA" id="ARBA00022833"/>
    </source>
</evidence>
<evidence type="ECO:0000256" key="2">
    <source>
        <dbReference type="ARBA" id="ARBA00022771"/>
    </source>
</evidence>